<evidence type="ECO:0000256" key="1">
    <source>
        <dbReference type="ARBA" id="ARBA00006235"/>
    </source>
</evidence>
<keyword evidence="2" id="KW-1185">Reference proteome</keyword>
<dbReference type="OMA" id="VHECCES"/>
<dbReference type="Proteomes" id="UP000887565">
    <property type="component" value="Unplaced"/>
</dbReference>
<evidence type="ECO:0000313" key="3">
    <source>
        <dbReference type="WBParaSite" id="nRc.2.0.1.t31247-RA"/>
    </source>
</evidence>
<protein>
    <submittedName>
        <fullName evidence="3">Torsin-1B</fullName>
    </submittedName>
</protein>
<dbReference type="GO" id="GO:0012505">
    <property type="term" value="C:endomembrane system"/>
    <property type="evidence" value="ECO:0007669"/>
    <property type="project" value="UniProtKB-ARBA"/>
</dbReference>
<dbReference type="WBParaSite" id="nRc.2.0.1.t31247-RA">
    <property type="protein sequence ID" value="nRc.2.0.1.t31247-RA"/>
    <property type="gene ID" value="nRc.2.0.1.g31247"/>
</dbReference>
<dbReference type="AlphaFoldDB" id="A0A915JY29"/>
<dbReference type="GO" id="GO:0016887">
    <property type="term" value="F:ATP hydrolysis activity"/>
    <property type="evidence" value="ECO:0007669"/>
    <property type="project" value="InterPro"/>
</dbReference>
<evidence type="ECO:0000313" key="2">
    <source>
        <dbReference type="Proteomes" id="UP000887565"/>
    </source>
</evidence>
<dbReference type="GO" id="GO:0071218">
    <property type="term" value="P:cellular response to misfolded protein"/>
    <property type="evidence" value="ECO:0007669"/>
    <property type="project" value="TreeGrafter"/>
</dbReference>
<dbReference type="GO" id="GO:0005524">
    <property type="term" value="F:ATP binding"/>
    <property type="evidence" value="ECO:0007669"/>
    <property type="project" value="InterPro"/>
</dbReference>
<reference evidence="3" key="1">
    <citation type="submission" date="2022-11" db="UniProtKB">
        <authorList>
            <consortium name="WormBaseParasite"/>
        </authorList>
    </citation>
    <scope>IDENTIFICATION</scope>
</reference>
<proteinExistence type="inferred from homology"/>
<dbReference type="Pfam" id="PF06309">
    <property type="entry name" value="Torsin"/>
    <property type="match status" value="1"/>
</dbReference>
<dbReference type="SUPFAM" id="SSF52540">
    <property type="entry name" value="P-loop containing nucleoside triphosphate hydrolases"/>
    <property type="match status" value="1"/>
</dbReference>
<comment type="similarity">
    <text evidence="1">Belongs to the ClpA/ClpB family. Torsin subfamily.</text>
</comment>
<name>A0A915JY29_ROMCU</name>
<dbReference type="PANTHER" id="PTHR10760">
    <property type="entry name" value="TORSIN"/>
    <property type="match status" value="1"/>
</dbReference>
<dbReference type="InterPro" id="IPR010448">
    <property type="entry name" value="Torsin"/>
</dbReference>
<dbReference type="InterPro" id="IPR027417">
    <property type="entry name" value="P-loop_NTPase"/>
</dbReference>
<organism evidence="2 3">
    <name type="scientific">Romanomermis culicivorax</name>
    <name type="common">Nematode worm</name>
    <dbReference type="NCBI Taxonomy" id="13658"/>
    <lineage>
        <taxon>Eukaryota</taxon>
        <taxon>Metazoa</taxon>
        <taxon>Ecdysozoa</taxon>
        <taxon>Nematoda</taxon>
        <taxon>Enoplea</taxon>
        <taxon>Dorylaimia</taxon>
        <taxon>Mermithida</taxon>
        <taxon>Mermithoidea</taxon>
        <taxon>Mermithidae</taxon>
        <taxon>Romanomermis</taxon>
    </lineage>
</organism>
<sequence>MPTCILKFSSDCAFSYSIKILQSKNQMFNNASDFLFSPSISGLKEDLKRKLYGQHLVIETVARALKAHVNAENPSKALVFSFHGWTGSGKNYVSEIVAQNFYLKGKSSQYVKLYLPDLHLYESNLTRFLAADLQTIIRTTVSACPRSLFLFDEVDKVPSDIISAVKPFIDYHKVVQGIDYSKSIFIFMR</sequence>
<dbReference type="Gene3D" id="3.40.50.300">
    <property type="entry name" value="P-loop containing nucleotide triphosphate hydrolases"/>
    <property type="match status" value="1"/>
</dbReference>
<accession>A0A915JY29</accession>
<dbReference type="GO" id="GO:0005737">
    <property type="term" value="C:cytoplasm"/>
    <property type="evidence" value="ECO:0007669"/>
    <property type="project" value="UniProtKB-ARBA"/>
</dbReference>
<dbReference type="PANTHER" id="PTHR10760:SF2">
    <property type="entry name" value="LD13476P-RELATED"/>
    <property type="match status" value="1"/>
</dbReference>